<evidence type="ECO:0000256" key="4">
    <source>
        <dbReference type="ARBA" id="ARBA00022630"/>
    </source>
</evidence>
<evidence type="ECO:0000256" key="3">
    <source>
        <dbReference type="ARBA" id="ARBA00016337"/>
    </source>
</evidence>
<proteinExistence type="predicted"/>
<protein>
    <recommendedName>
        <fullName evidence="3">FAD:protein FMN transferase</fullName>
        <ecNumber evidence="2">2.7.1.180</ecNumber>
    </recommendedName>
    <alternativeName>
        <fullName evidence="9">Flavin transferase</fullName>
    </alternativeName>
</protein>
<keyword evidence="7" id="KW-0274">FAD</keyword>
<dbReference type="Proteomes" id="UP000271469">
    <property type="component" value="Chromosome"/>
</dbReference>
<evidence type="ECO:0000256" key="6">
    <source>
        <dbReference type="ARBA" id="ARBA00022723"/>
    </source>
</evidence>
<evidence type="ECO:0000313" key="12">
    <source>
        <dbReference type="Proteomes" id="UP000271469"/>
    </source>
</evidence>
<accession>A0A3G8JJX0</accession>
<gene>
    <name evidence="11" type="primary">apbE</name>
    <name evidence="11" type="ORF">D7316_01930</name>
</gene>
<dbReference type="InterPro" id="IPR003374">
    <property type="entry name" value="ApbE-like_sf"/>
</dbReference>
<comment type="catalytic activity">
    <reaction evidence="10">
        <text>L-threonyl-[protein] + FAD = FMN-L-threonyl-[protein] + AMP + H(+)</text>
        <dbReference type="Rhea" id="RHEA:36847"/>
        <dbReference type="Rhea" id="RHEA-COMP:11060"/>
        <dbReference type="Rhea" id="RHEA-COMP:11061"/>
        <dbReference type="ChEBI" id="CHEBI:15378"/>
        <dbReference type="ChEBI" id="CHEBI:30013"/>
        <dbReference type="ChEBI" id="CHEBI:57692"/>
        <dbReference type="ChEBI" id="CHEBI:74257"/>
        <dbReference type="ChEBI" id="CHEBI:456215"/>
        <dbReference type="EC" id="2.7.1.180"/>
    </reaction>
</comment>
<organism evidence="11 12">
    <name type="scientific">Gordonia insulae</name>
    <dbReference type="NCBI Taxonomy" id="2420509"/>
    <lineage>
        <taxon>Bacteria</taxon>
        <taxon>Bacillati</taxon>
        <taxon>Actinomycetota</taxon>
        <taxon>Actinomycetes</taxon>
        <taxon>Mycobacteriales</taxon>
        <taxon>Gordoniaceae</taxon>
        <taxon>Gordonia</taxon>
    </lineage>
</organism>
<keyword evidence="4" id="KW-0285">Flavoprotein</keyword>
<keyword evidence="5 11" id="KW-0808">Transferase</keyword>
<evidence type="ECO:0000256" key="7">
    <source>
        <dbReference type="ARBA" id="ARBA00022827"/>
    </source>
</evidence>
<keyword evidence="6" id="KW-0479">Metal-binding</keyword>
<dbReference type="PANTHER" id="PTHR30040:SF2">
    <property type="entry name" value="FAD:PROTEIN FMN TRANSFERASE"/>
    <property type="match status" value="1"/>
</dbReference>
<evidence type="ECO:0000256" key="10">
    <source>
        <dbReference type="ARBA" id="ARBA00048540"/>
    </source>
</evidence>
<evidence type="ECO:0000256" key="5">
    <source>
        <dbReference type="ARBA" id="ARBA00022679"/>
    </source>
</evidence>
<dbReference type="EMBL" id="CP033972">
    <property type="protein sequence ID" value="AZG45334.1"/>
    <property type="molecule type" value="Genomic_DNA"/>
</dbReference>
<dbReference type="KEGG" id="gom:D7316_01930"/>
<keyword evidence="12" id="KW-1185">Reference proteome</keyword>
<dbReference type="PANTHER" id="PTHR30040">
    <property type="entry name" value="THIAMINE BIOSYNTHESIS LIPOPROTEIN APBE"/>
    <property type="match status" value="1"/>
</dbReference>
<dbReference type="AlphaFoldDB" id="A0A3G8JJX0"/>
<dbReference type="SUPFAM" id="SSF143631">
    <property type="entry name" value="ApbE-like"/>
    <property type="match status" value="1"/>
</dbReference>
<comment type="cofactor">
    <cofactor evidence="1">
        <name>Mg(2+)</name>
        <dbReference type="ChEBI" id="CHEBI:18420"/>
    </cofactor>
</comment>
<dbReference type="Pfam" id="PF02424">
    <property type="entry name" value="ApbE"/>
    <property type="match status" value="1"/>
</dbReference>
<sequence>MSRLAHDWRFDALGTEWEISTPEPLPHTVTRAVRTELDRIDRVWSRFRSDSTVAEIARRAGRYPIAHSDQPLVDWYRRLYDLTGGAVTPMVGQMLSDAGYDAHYTLRPQDVVAPSPRWDDVLGCHHGELDVRTPTLLDVGAAGKGFAVDRIAAIVAEAADSYVVDGSGDMRMATSGGPLRIALEHPIDPTRAIGVITIDGGAICASAANRRAWADWHHIVNPHTASPAREVLATWVIAPDAMTADGLATALFFTPASILRPAFDFADAGFHHVTIRRNGTVEHTDVPGLELFA</sequence>
<dbReference type="GO" id="GO:0046872">
    <property type="term" value="F:metal ion binding"/>
    <property type="evidence" value="ECO:0007669"/>
    <property type="project" value="UniProtKB-KW"/>
</dbReference>
<evidence type="ECO:0000313" key="11">
    <source>
        <dbReference type="EMBL" id="AZG45334.1"/>
    </source>
</evidence>
<dbReference type="Gene3D" id="3.10.520.10">
    <property type="entry name" value="ApbE-like domains"/>
    <property type="match status" value="1"/>
</dbReference>
<evidence type="ECO:0000256" key="2">
    <source>
        <dbReference type="ARBA" id="ARBA00011955"/>
    </source>
</evidence>
<keyword evidence="8" id="KW-0460">Magnesium</keyword>
<evidence type="ECO:0000256" key="9">
    <source>
        <dbReference type="ARBA" id="ARBA00031306"/>
    </source>
</evidence>
<name>A0A3G8JJX0_9ACTN</name>
<dbReference type="EC" id="2.7.1.180" evidence="2"/>
<dbReference type="GO" id="GO:0016740">
    <property type="term" value="F:transferase activity"/>
    <property type="evidence" value="ECO:0007669"/>
    <property type="project" value="UniProtKB-KW"/>
</dbReference>
<dbReference type="InterPro" id="IPR024932">
    <property type="entry name" value="ApbE"/>
</dbReference>
<evidence type="ECO:0000256" key="8">
    <source>
        <dbReference type="ARBA" id="ARBA00022842"/>
    </source>
</evidence>
<evidence type="ECO:0000256" key="1">
    <source>
        <dbReference type="ARBA" id="ARBA00001946"/>
    </source>
</evidence>
<reference evidence="11 12" key="1">
    <citation type="submission" date="2018-11" db="EMBL/GenBank/DDBJ databases">
        <title>Gordonia insulae sp. nov., isolated from an island soil.</title>
        <authorList>
            <person name="Kim Y.S."/>
            <person name="Kim S.B."/>
        </authorList>
    </citation>
    <scope>NUCLEOTIDE SEQUENCE [LARGE SCALE GENOMIC DNA]</scope>
    <source>
        <strain evidence="11 12">MMS17-SY073</strain>
    </source>
</reference>